<evidence type="ECO:0000259" key="2">
    <source>
        <dbReference type="Pfam" id="PF17921"/>
    </source>
</evidence>
<gene>
    <name evidence="3" type="ORF">AVEN_36198_1</name>
</gene>
<protein>
    <recommendedName>
        <fullName evidence="1">RNA-directed DNA polymerase</fullName>
        <ecNumber evidence="1">2.7.7.49</ecNumber>
    </recommendedName>
</protein>
<dbReference type="OrthoDB" id="8052391at2759"/>
<evidence type="ECO:0000256" key="1">
    <source>
        <dbReference type="ARBA" id="ARBA00012493"/>
    </source>
</evidence>
<dbReference type="Pfam" id="PF17921">
    <property type="entry name" value="Integrase_H2C2"/>
    <property type="match status" value="1"/>
</dbReference>
<dbReference type="FunFam" id="1.10.340.70:FF:000001">
    <property type="entry name" value="Retrovirus-related Pol polyprotein from transposon gypsy-like Protein"/>
    <property type="match status" value="1"/>
</dbReference>
<dbReference type="PANTHER" id="PTHR37984:SF5">
    <property type="entry name" value="PROTEIN NYNRIN-LIKE"/>
    <property type="match status" value="1"/>
</dbReference>
<dbReference type="PANTHER" id="PTHR37984">
    <property type="entry name" value="PROTEIN CBG26694"/>
    <property type="match status" value="1"/>
</dbReference>
<reference evidence="3 4" key="1">
    <citation type="journal article" date="2019" name="Sci. Rep.">
        <title>Orb-weaving spider Araneus ventricosus genome elucidates the spidroin gene catalogue.</title>
        <authorList>
            <person name="Kono N."/>
            <person name="Nakamura H."/>
            <person name="Ohtoshi R."/>
            <person name="Moran D.A.P."/>
            <person name="Shinohara A."/>
            <person name="Yoshida Y."/>
            <person name="Fujiwara M."/>
            <person name="Mori M."/>
            <person name="Tomita M."/>
            <person name="Arakawa K."/>
        </authorList>
    </citation>
    <scope>NUCLEOTIDE SEQUENCE [LARGE SCALE GENOMIC DNA]</scope>
</reference>
<name>A0A4Y2SR46_ARAVE</name>
<dbReference type="Proteomes" id="UP000499080">
    <property type="component" value="Unassembled WGS sequence"/>
</dbReference>
<dbReference type="InterPro" id="IPR041588">
    <property type="entry name" value="Integrase_H2C2"/>
</dbReference>
<evidence type="ECO:0000313" key="3">
    <source>
        <dbReference type="EMBL" id="GBN90183.1"/>
    </source>
</evidence>
<accession>A0A4Y2SR46</accession>
<feature type="domain" description="Integrase zinc-binding" evidence="2">
    <location>
        <begin position="170"/>
        <end position="214"/>
    </location>
</feature>
<evidence type="ECO:0000313" key="4">
    <source>
        <dbReference type="Proteomes" id="UP000499080"/>
    </source>
</evidence>
<dbReference type="InterPro" id="IPR050951">
    <property type="entry name" value="Retrovirus_Pol_polyprotein"/>
</dbReference>
<dbReference type="EMBL" id="BGPR01023205">
    <property type="protein sequence ID" value="GBN90183.1"/>
    <property type="molecule type" value="Genomic_DNA"/>
</dbReference>
<dbReference type="EC" id="2.7.7.49" evidence="1"/>
<dbReference type="GO" id="GO:0003964">
    <property type="term" value="F:RNA-directed DNA polymerase activity"/>
    <property type="evidence" value="ECO:0007669"/>
    <property type="project" value="UniProtKB-EC"/>
</dbReference>
<comment type="caution">
    <text evidence="3">The sequence shown here is derived from an EMBL/GenBank/DDBJ whole genome shotgun (WGS) entry which is preliminary data.</text>
</comment>
<sequence>MDRNFFSGSIIASLRWLLNFKETEGQISRWIQRLQEYDFEIRHRKGTSHGNADALSQRPCKESCKHCSNADKKFALEIDISVKVSATTTVDPWSSCEIQKAQLEYPAIKPILDKKLNSADRPSWQKITPESPATKRNWALWDSLYLKDGILYRKWESDGGNSCRWQLILPKSRIQEVLRATRNSASGGHFGVMKTLSKTRERFYWDRLRADVEK</sequence>
<keyword evidence="4" id="KW-1185">Reference proteome</keyword>
<dbReference type="AlphaFoldDB" id="A0A4Y2SR46"/>
<organism evidence="3 4">
    <name type="scientific">Araneus ventricosus</name>
    <name type="common">Orbweaver spider</name>
    <name type="synonym">Epeira ventricosa</name>
    <dbReference type="NCBI Taxonomy" id="182803"/>
    <lineage>
        <taxon>Eukaryota</taxon>
        <taxon>Metazoa</taxon>
        <taxon>Ecdysozoa</taxon>
        <taxon>Arthropoda</taxon>
        <taxon>Chelicerata</taxon>
        <taxon>Arachnida</taxon>
        <taxon>Araneae</taxon>
        <taxon>Araneomorphae</taxon>
        <taxon>Entelegynae</taxon>
        <taxon>Araneoidea</taxon>
        <taxon>Araneidae</taxon>
        <taxon>Araneus</taxon>
    </lineage>
</organism>
<proteinExistence type="predicted"/>
<dbReference type="Gene3D" id="1.10.340.70">
    <property type="match status" value="1"/>
</dbReference>